<dbReference type="EMBL" id="JAJAGQ010000013">
    <property type="protein sequence ID" value="KAJ8546409.1"/>
    <property type="molecule type" value="Genomic_DNA"/>
</dbReference>
<gene>
    <name evidence="1" type="ORF">K7X08_018992</name>
</gene>
<comment type="caution">
    <text evidence="1">The sequence shown here is derived from an EMBL/GenBank/DDBJ whole genome shotgun (WGS) entry which is preliminary data.</text>
</comment>
<organism evidence="1 2">
    <name type="scientific">Anisodus acutangulus</name>
    <dbReference type="NCBI Taxonomy" id="402998"/>
    <lineage>
        <taxon>Eukaryota</taxon>
        <taxon>Viridiplantae</taxon>
        <taxon>Streptophyta</taxon>
        <taxon>Embryophyta</taxon>
        <taxon>Tracheophyta</taxon>
        <taxon>Spermatophyta</taxon>
        <taxon>Magnoliopsida</taxon>
        <taxon>eudicotyledons</taxon>
        <taxon>Gunneridae</taxon>
        <taxon>Pentapetalae</taxon>
        <taxon>asterids</taxon>
        <taxon>lamiids</taxon>
        <taxon>Solanales</taxon>
        <taxon>Solanaceae</taxon>
        <taxon>Solanoideae</taxon>
        <taxon>Hyoscyameae</taxon>
        <taxon>Anisodus</taxon>
    </lineage>
</organism>
<sequence length="102" mass="11285">MWDYRRNNDLLQGIGRTASDICVLDTDGKGNVILLLIDFFCLLCNNLKGSLRVMVSITGTQLCKVSIFTSLKINFVSCSLSLCGPQLKRRTKVNALTASVDR</sequence>
<evidence type="ECO:0000313" key="2">
    <source>
        <dbReference type="Proteomes" id="UP001152561"/>
    </source>
</evidence>
<protein>
    <submittedName>
        <fullName evidence="1">Uncharacterized protein</fullName>
    </submittedName>
</protein>
<dbReference type="Proteomes" id="UP001152561">
    <property type="component" value="Unassembled WGS sequence"/>
</dbReference>
<name>A0A9Q1M0C2_9SOLA</name>
<keyword evidence="2" id="KW-1185">Reference proteome</keyword>
<proteinExistence type="predicted"/>
<reference evidence="2" key="1">
    <citation type="journal article" date="2023" name="Proc. Natl. Acad. Sci. U.S.A.">
        <title>Genomic and structural basis for evolution of tropane alkaloid biosynthesis.</title>
        <authorList>
            <person name="Wanga Y.-J."/>
            <person name="Taina T."/>
            <person name="Yua J.-Y."/>
            <person name="Lia J."/>
            <person name="Xua B."/>
            <person name="Chenc J."/>
            <person name="D'Auriad J.C."/>
            <person name="Huanga J.-P."/>
            <person name="Huanga S.-X."/>
        </authorList>
    </citation>
    <scope>NUCLEOTIDE SEQUENCE [LARGE SCALE GENOMIC DNA]</scope>
    <source>
        <strain evidence="2">cv. KIB-2019</strain>
    </source>
</reference>
<evidence type="ECO:0000313" key="1">
    <source>
        <dbReference type="EMBL" id="KAJ8546409.1"/>
    </source>
</evidence>
<dbReference type="AlphaFoldDB" id="A0A9Q1M0C2"/>
<accession>A0A9Q1M0C2</accession>